<accession>A0ABM0H1H9</accession>
<dbReference type="Proteomes" id="UP000694865">
    <property type="component" value="Unplaced"/>
</dbReference>
<dbReference type="Gene3D" id="1.25.10.10">
    <property type="entry name" value="Leucine-rich Repeat Variant"/>
    <property type="match status" value="1"/>
</dbReference>
<evidence type="ECO:0000256" key="2">
    <source>
        <dbReference type="SAM" id="MobiDB-lite"/>
    </source>
</evidence>
<dbReference type="RefSeq" id="XP_002742123.1">
    <property type="nucleotide sequence ID" value="XM_002742077.2"/>
</dbReference>
<feature type="domain" description="Interferon-related developmental regulator N-terminal" evidence="4">
    <location>
        <begin position="28"/>
        <end position="327"/>
    </location>
</feature>
<dbReference type="GeneID" id="100366842"/>
<evidence type="ECO:0000313" key="5">
    <source>
        <dbReference type="Proteomes" id="UP000694865"/>
    </source>
</evidence>
<feature type="compositionally biased region" description="Basic residues" evidence="2">
    <location>
        <begin position="1"/>
        <end position="12"/>
    </location>
</feature>
<comment type="similarity">
    <text evidence="1">Belongs to the IFRD family.</text>
</comment>
<proteinExistence type="inferred from homology"/>
<dbReference type="Pfam" id="PF05004">
    <property type="entry name" value="IFRD"/>
    <property type="match status" value="1"/>
</dbReference>
<keyword evidence="5" id="KW-1185">Reference proteome</keyword>
<feature type="region of interest" description="Disordered" evidence="2">
    <location>
        <begin position="1"/>
        <end position="53"/>
    </location>
</feature>
<dbReference type="SUPFAM" id="SSF48371">
    <property type="entry name" value="ARM repeat"/>
    <property type="match status" value="1"/>
</dbReference>
<dbReference type="InterPro" id="IPR039777">
    <property type="entry name" value="IFRD"/>
</dbReference>
<dbReference type="InterPro" id="IPR011989">
    <property type="entry name" value="ARM-like"/>
</dbReference>
<name>A0ABM0H1H9_SACKO</name>
<feature type="domain" description="Interferon-related developmental regulator C-terminal" evidence="3">
    <location>
        <begin position="372"/>
        <end position="422"/>
    </location>
</feature>
<dbReference type="PANTHER" id="PTHR12354">
    <property type="entry name" value="INTERFERON-RELATED DEVELOPMENTAL REGULATOR"/>
    <property type="match status" value="1"/>
</dbReference>
<evidence type="ECO:0000256" key="1">
    <source>
        <dbReference type="ARBA" id="ARBA00008828"/>
    </source>
</evidence>
<evidence type="ECO:0000259" key="4">
    <source>
        <dbReference type="Pfam" id="PF05004"/>
    </source>
</evidence>
<evidence type="ECO:0000313" key="6">
    <source>
        <dbReference type="RefSeq" id="XP_002742123.1"/>
    </source>
</evidence>
<dbReference type="InterPro" id="IPR016024">
    <property type="entry name" value="ARM-type_fold"/>
</dbReference>
<sequence length="427" mass="47536">MPRTRNKKKGGRRSADVSEDETFDDRVSVASSKLSDHDSLPQLEDGDEGSDDVVEAGDEFEDKLKEFIDGTSQKSAKGRLTCLEGIRSSLSRRYIYEFIYERKITIADCIERCLKKGKSEEQSLAAVNSILLCCQLGAGEESEAIFNSFRPILTTIIQDKNASAKSRASCSTALGLSCFIASGDMLAVKEIMSVLELVFKASYLKGDGSSPSHSPNESAIHTSALSAWTLLLSISPITHVQSLISSHLPKILELLRSEDVNLRIAAGEAIALFYELAREQDELFVGEDIDSLKITLKELATDSNKYRAKKDRRQQRSSFRDILRTVEDNDYPYELIKFGMEAVELDSWVKKRQYGALRDVLGAGMNLHLRDNDLLREIFGLGASLSLAECKAMKLSKFERHAYNSAAFKARTLSRGKQRDTKQVAAY</sequence>
<dbReference type="InterPro" id="IPR006921">
    <property type="entry name" value="Interferon-rel_develop_reg_C"/>
</dbReference>
<gene>
    <name evidence="6" type="primary">LOC100366842</name>
</gene>
<dbReference type="PANTHER" id="PTHR12354:SF1">
    <property type="entry name" value="INTERFERON-RELATED DEVELOPMENTAL REGULATOR 1"/>
    <property type="match status" value="1"/>
</dbReference>
<dbReference type="InterPro" id="IPR007701">
    <property type="entry name" value="Interferon-rel_develop_reg_N"/>
</dbReference>
<organism evidence="5 6">
    <name type="scientific">Saccoglossus kowalevskii</name>
    <name type="common">Acorn worm</name>
    <dbReference type="NCBI Taxonomy" id="10224"/>
    <lineage>
        <taxon>Eukaryota</taxon>
        <taxon>Metazoa</taxon>
        <taxon>Hemichordata</taxon>
        <taxon>Enteropneusta</taxon>
        <taxon>Harrimaniidae</taxon>
        <taxon>Saccoglossus</taxon>
    </lineage>
</organism>
<feature type="compositionally biased region" description="Acidic residues" evidence="2">
    <location>
        <begin position="44"/>
        <end position="53"/>
    </location>
</feature>
<evidence type="ECO:0000259" key="3">
    <source>
        <dbReference type="Pfam" id="PF04836"/>
    </source>
</evidence>
<dbReference type="Pfam" id="PF04836">
    <property type="entry name" value="IFRD_C"/>
    <property type="match status" value="1"/>
</dbReference>
<reference evidence="6" key="1">
    <citation type="submission" date="2025-08" db="UniProtKB">
        <authorList>
            <consortium name="RefSeq"/>
        </authorList>
    </citation>
    <scope>IDENTIFICATION</scope>
    <source>
        <tissue evidence="6">Testes</tissue>
    </source>
</reference>
<protein>
    <submittedName>
        <fullName evidence="6">Interferon-related developmental regulator 1-like</fullName>
    </submittedName>
</protein>